<evidence type="ECO:0000256" key="3">
    <source>
        <dbReference type="ARBA" id="ARBA00022448"/>
    </source>
</evidence>
<dbReference type="PROSITE" id="PS51257">
    <property type="entry name" value="PROKAR_LIPOPROTEIN"/>
    <property type="match status" value="1"/>
</dbReference>
<evidence type="ECO:0000256" key="5">
    <source>
        <dbReference type="SAM" id="SignalP"/>
    </source>
</evidence>
<comment type="subcellular location">
    <subcellularLocation>
        <location evidence="1">Cell envelope</location>
    </subcellularLocation>
</comment>
<evidence type="ECO:0000256" key="1">
    <source>
        <dbReference type="ARBA" id="ARBA00004196"/>
    </source>
</evidence>
<protein>
    <submittedName>
        <fullName evidence="7">Siderophore ABC transporter substrate-binding protein</fullName>
    </submittedName>
</protein>
<evidence type="ECO:0000313" key="7">
    <source>
        <dbReference type="EMBL" id="GAA4754116.1"/>
    </source>
</evidence>
<proteinExistence type="inferred from homology"/>
<feature type="chain" id="PRO_5046462171" evidence="5">
    <location>
        <begin position="24"/>
        <end position="325"/>
    </location>
</feature>
<keyword evidence="4 5" id="KW-0732">Signal</keyword>
<comment type="caution">
    <text evidence="7">The sequence shown here is derived from an EMBL/GenBank/DDBJ whole genome shotgun (WGS) entry which is preliminary data.</text>
</comment>
<dbReference type="PANTHER" id="PTHR30532">
    <property type="entry name" value="IRON III DICITRATE-BINDING PERIPLASMIC PROTEIN"/>
    <property type="match status" value="1"/>
</dbReference>
<dbReference type="PROSITE" id="PS50983">
    <property type="entry name" value="FE_B12_PBP"/>
    <property type="match status" value="1"/>
</dbReference>
<keyword evidence="3" id="KW-0813">Transport</keyword>
<evidence type="ECO:0000313" key="8">
    <source>
        <dbReference type="Proteomes" id="UP001500822"/>
    </source>
</evidence>
<dbReference type="SUPFAM" id="SSF53807">
    <property type="entry name" value="Helical backbone' metal receptor"/>
    <property type="match status" value="1"/>
</dbReference>
<evidence type="ECO:0000256" key="2">
    <source>
        <dbReference type="ARBA" id="ARBA00008814"/>
    </source>
</evidence>
<evidence type="ECO:0000256" key="4">
    <source>
        <dbReference type="ARBA" id="ARBA00022729"/>
    </source>
</evidence>
<organism evidence="7 8">
    <name type="scientific">Gordonia alkaliphila</name>
    <dbReference type="NCBI Taxonomy" id="1053547"/>
    <lineage>
        <taxon>Bacteria</taxon>
        <taxon>Bacillati</taxon>
        <taxon>Actinomycetota</taxon>
        <taxon>Actinomycetes</taxon>
        <taxon>Mycobacteriales</taxon>
        <taxon>Gordoniaceae</taxon>
        <taxon>Gordonia</taxon>
    </lineage>
</organism>
<comment type="similarity">
    <text evidence="2">Belongs to the bacterial solute-binding protein 8 family.</text>
</comment>
<accession>A0ABP8ZEH1</accession>
<dbReference type="Pfam" id="PF01497">
    <property type="entry name" value="Peripla_BP_2"/>
    <property type="match status" value="1"/>
</dbReference>
<dbReference type="Proteomes" id="UP001500822">
    <property type="component" value="Unassembled WGS sequence"/>
</dbReference>
<sequence length="325" mass="34100">MSRRLARTAPVLAALAAVSLVFTACSSTESTASGATISVEATNGTVQVPKDPKRVVLLDNTAAETVKAMGVTPVAVPKGLLAPSKFGDWIDNPDIADVGTHNEPKMEVIEDVDPDLIIAGYRFAKYTADLTAITDQTGGATIDIAASDDAEGGRVAAMIRQTTTLGEIFGKQQQAGEIVSTFNGQLDAAKAVSTGQTVFLSIVSGGKIDNGAKRMQPLVAPLDLKDVFGGQAGDHHQNSGLTPEAIAQANPQWVIVMDRDAATASDGEKTTPAASVFAAQEAFAKTDFMRENHVIYLDPEFYVREGIQSYGQSYQQIADALGAAK</sequence>
<dbReference type="PANTHER" id="PTHR30532:SF28">
    <property type="entry name" value="PETROBACTIN-BINDING PROTEIN YCLQ"/>
    <property type="match status" value="1"/>
</dbReference>
<feature type="signal peptide" evidence="5">
    <location>
        <begin position="1"/>
        <end position="23"/>
    </location>
</feature>
<dbReference type="InterPro" id="IPR051313">
    <property type="entry name" value="Bact_iron-sidero_bind"/>
</dbReference>
<name>A0ABP8ZEH1_9ACTN</name>
<dbReference type="InterPro" id="IPR002491">
    <property type="entry name" value="ABC_transptr_periplasmic_BD"/>
</dbReference>
<dbReference type="RefSeq" id="WP_246996678.1">
    <property type="nucleotide sequence ID" value="NZ_BAABIE010000013.1"/>
</dbReference>
<dbReference type="EMBL" id="BAABIE010000013">
    <property type="protein sequence ID" value="GAA4754116.1"/>
    <property type="molecule type" value="Genomic_DNA"/>
</dbReference>
<feature type="domain" description="Fe/B12 periplasmic-binding" evidence="6">
    <location>
        <begin position="54"/>
        <end position="325"/>
    </location>
</feature>
<gene>
    <name evidence="7" type="ORF">GCM10023217_27090</name>
</gene>
<reference evidence="8" key="1">
    <citation type="journal article" date="2019" name="Int. J. Syst. Evol. Microbiol.">
        <title>The Global Catalogue of Microorganisms (GCM) 10K type strain sequencing project: providing services to taxonomists for standard genome sequencing and annotation.</title>
        <authorList>
            <consortium name="The Broad Institute Genomics Platform"/>
            <consortium name="The Broad Institute Genome Sequencing Center for Infectious Disease"/>
            <person name="Wu L."/>
            <person name="Ma J."/>
        </authorList>
    </citation>
    <scope>NUCLEOTIDE SEQUENCE [LARGE SCALE GENOMIC DNA]</scope>
    <source>
        <strain evidence="8">JCM 18077</strain>
    </source>
</reference>
<evidence type="ECO:0000259" key="6">
    <source>
        <dbReference type="PROSITE" id="PS50983"/>
    </source>
</evidence>
<keyword evidence="8" id="KW-1185">Reference proteome</keyword>
<dbReference type="Gene3D" id="3.40.50.1980">
    <property type="entry name" value="Nitrogenase molybdenum iron protein domain"/>
    <property type="match status" value="2"/>
</dbReference>